<protein>
    <recommendedName>
        <fullName evidence="5">Fe2OG dioxygenase domain-containing protein</fullName>
    </recommendedName>
</protein>
<dbReference type="EMBL" id="LVVM01003859">
    <property type="protein sequence ID" value="OJA14159.1"/>
    <property type="molecule type" value="Genomic_DNA"/>
</dbReference>
<dbReference type="PRINTS" id="PR00682">
    <property type="entry name" value="IPNSYNTHASE"/>
</dbReference>
<dbReference type="InterPro" id="IPR026992">
    <property type="entry name" value="DIOX_N"/>
</dbReference>
<evidence type="ECO:0000259" key="2">
    <source>
        <dbReference type="Pfam" id="PF14226"/>
    </source>
</evidence>
<dbReference type="InterPro" id="IPR027443">
    <property type="entry name" value="IPNS-like_sf"/>
</dbReference>
<organism evidence="3 4">
    <name type="scientific">Rhizopogon vesiculosus</name>
    <dbReference type="NCBI Taxonomy" id="180088"/>
    <lineage>
        <taxon>Eukaryota</taxon>
        <taxon>Fungi</taxon>
        <taxon>Dikarya</taxon>
        <taxon>Basidiomycota</taxon>
        <taxon>Agaricomycotina</taxon>
        <taxon>Agaricomycetes</taxon>
        <taxon>Agaricomycetidae</taxon>
        <taxon>Boletales</taxon>
        <taxon>Suillineae</taxon>
        <taxon>Rhizopogonaceae</taxon>
        <taxon>Rhizopogon</taxon>
    </lineage>
</organism>
<gene>
    <name evidence="3" type="ORF">AZE42_11405</name>
</gene>
<sequence>MRSILVKACREGGFAYFLNTGIPQAEVDSMFEWSRKLFSLPNKAKMLAAHPKEIWKNRGYTRFGREQFPQEEFDASELAAIRKPNVVPQESFDIGRDNSPRVSNVWLPEEVLPGFRDAASAFFDTCRQFELEKLLPALSLGLGLPGGGEFLENMHGKGDNQIRLLHYPATPAETFASDAAMMFEVESPSGSGNFVPAPPIPGTVAFNTADLLTRLSNGTLISTLHRVRAPPNDGTGMIRERFSIPYFINPDEDIVVDCLPGCWGEDKPKKYEPVQGWAYIDTRIEATY</sequence>
<evidence type="ECO:0000259" key="1">
    <source>
        <dbReference type="Pfam" id="PF03171"/>
    </source>
</evidence>
<feature type="domain" description="Non-haem dioxygenase N-terminal" evidence="2">
    <location>
        <begin position="5"/>
        <end position="85"/>
    </location>
</feature>
<dbReference type="Pfam" id="PF14226">
    <property type="entry name" value="DIOX_N"/>
    <property type="match status" value="1"/>
</dbReference>
<dbReference type="InterPro" id="IPR050231">
    <property type="entry name" value="Iron_ascorbate_oxido_reductase"/>
</dbReference>
<dbReference type="Proteomes" id="UP000183567">
    <property type="component" value="Unassembled WGS sequence"/>
</dbReference>
<name>A0A1J8Q0F0_9AGAM</name>
<dbReference type="PANTHER" id="PTHR47990">
    <property type="entry name" value="2-OXOGLUTARATE (2OG) AND FE(II)-DEPENDENT OXYGENASE SUPERFAMILY PROTEIN-RELATED"/>
    <property type="match status" value="1"/>
</dbReference>
<feature type="domain" description="Isopenicillin N synthase-like Fe(2+) 2OG dioxygenase" evidence="1">
    <location>
        <begin position="179"/>
        <end position="250"/>
    </location>
</feature>
<dbReference type="OrthoDB" id="288590at2759"/>
<dbReference type="STRING" id="180088.A0A1J8Q0F0"/>
<dbReference type="Gene3D" id="2.60.120.330">
    <property type="entry name" value="B-lactam Antibiotic, Isopenicillin N Synthase, Chain"/>
    <property type="match status" value="1"/>
</dbReference>
<accession>A0A1J8Q0F0</accession>
<comment type="caution">
    <text evidence="3">The sequence shown here is derived from an EMBL/GenBank/DDBJ whole genome shotgun (WGS) entry which is preliminary data.</text>
</comment>
<dbReference type="AlphaFoldDB" id="A0A1J8Q0F0"/>
<dbReference type="InterPro" id="IPR044861">
    <property type="entry name" value="IPNS-like_FE2OG_OXY"/>
</dbReference>
<evidence type="ECO:0000313" key="4">
    <source>
        <dbReference type="Proteomes" id="UP000183567"/>
    </source>
</evidence>
<reference evidence="3 4" key="1">
    <citation type="submission" date="2016-03" db="EMBL/GenBank/DDBJ databases">
        <title>Comparative genomics of the ectomycorrhizal sister species Rhizopogon vinicolor and Rhizopogon vesiculosus (Basidiomycota: Boletales) reveals a divergence of the mating type B locus.</title>
        <authorList>
            <person name="Mujic A.B."/>
            <person name="Kuo A."/>
            <person name="Tritt A."/>
            <person name="Lipzen A."/>
            <person name="Chen C."/>
            <person name="Johnson J."/>
            <person name="Sharma A."/>
            <person name="Barry K."/>
            <person name="Grigoriev I.V."/>
            <person name="Spatafora J.W."/>
        </authorList>
    </citation>
    <scope>NUCLEOTIDE SEQUENCE [LARGE SCALE GENOMIC DNA]</scope>
    <source>
        <strain evidence="3 4">AM-OR11-056</strain>
    </source>
</reference>
<evidence type="ECO:0008006" key="5">
    <source>
        <dbReference type="Google" id="ProtNLM"/>
    </source>
</evidence>
<proteinExistence type="predicted"/>
<keyword evidence="4" id="KW-1185">Reference proteome</keyword>
<dbReference type="SUPFAM" id="SSF51197">
    <property type="entry name" value="Clavaminate synthase-like"/>
    <property type="match status" value="1"/>
</dbReference>
<dbReference type="Pfam" id="PF03171">
    <property type="entry name" value="2OG-FeII_Oxy"/>
    <property type="match status" value="1"/>
</dbReference>
<evidence type="ECO:0000313" key="3">
    <source>
        <dbReference type="EMBL" id="OJA14159.1"/>
    </source>
</evidence>